<name>A0ABS6KML8_9MYCO</name>
<keyword evidence="3" id="KW-1185">Reference proteome</keyword>
<gene>
    <name evidence="2" type="ORF">FR943_12950</name>
</gene>
<evidence type="ECO:0000313" key="2">
    <source>
        <dbReference type="EMBL" id="MBU9764749.1"/>
    </source>
</evidence>
<dbReference type="Proteomes" id="UP000812982">
    <property type="component" value="Unassembled WGS sequence"/>
</dbReference>
<evidence type="ECO:0000313" key="3">
    <source>
        <dbReference type="Proteomes" id="UP000812982"/>
    </source>
</evidence>
<evidence type="ECO:0000256" key="1">
    <source>
        <dbReference type="SAM" id="MobiDB-lite"/>
    </source>
</evidence>
<feature type="region of interest" description="Disordered" evidence="1">
    <location>
        <begin position="96"/>
        <end position="125"/>
    </location>
</feature>
<feature type="compositionally biased region" description="Acidic residues" evidence="1">
    <location>
        <begin position="97"/>
        <end position="106"/>
    </location>
</feature>
<sequence length="125" mass="13505">MADDEHPVPRGLKAAGRRLWRSTVGEFVLAEHELALLLQVCRTADACDALQAIVDADGVLDESPQGRRAHPALVELRQQRAIFSRLIAQLGIPVGAESDELDDDDDQPRRGRRGGPVYGITGAAS</sequence>
<dbReference type="EMBL" id="VOMB01000016">
    <property type="protein sequence ID" value="MBU9764749.1"/>
    <property type="molecule type" value="Genomic_DNA"/>
</dbReference>
<protein>
    <submittedName>
        <fullName evidence="2">Terminase</fullName>
    </submittedName>
</protein>
<reference evidence="2 3" key="1">
    <citation type="journal article" date="2021" name="Sci. Rep.">
        <title>Phenotypic and genomic hallmarks of a novel, potentially pathogenic rapidly growing Mycobacterium species related to the Mycobacterium fortuitum complex.</title>
        <authorList>
            <person name="Gharbi R."/>
            <person name="Khanna V."/>
            <person name="Frigui W."/>
            <person name="Mhenni B."/>
            <person name="Brosch R."/>
            <person name="Mardassi H."/>
        </authorList>
    </citation>
    <scope>NUCLEOTIDE SEQUENCE [LARGE SCALE GENOMIC DNA]</scope>
    <source>
        <strain evidence="2 3">TNTM28</strain>
    </source>
</reference>
<proteinExistence type="predicted"/>
<organism evidence="2 3">
    <name type="scientific">[Mycobacterium] fortunisiensis</name>
    <dbReference type="NCBI Taxonomy" id="2600579"/>
    <lineage>
        <taxon>Bacteria</taxon>
        <taxon>Bacillati</taxon>
        <taxon>Actinomycetota</taxon>
        <taxon>Actinomycetes</taxon>
        <taxon>Mycobacteriales</taxon>
        <taxon>Mycobacteriaceae</taxon>
        <taxon>Mycolicibacterium</taxon>
    </lineage>
</organism>
<dbReference type="RefSeq" id="WP_217157566.1">
    <property type="nucleotide sequence ID" value="NZ_VOMB01000016.1"/>
</dbReference>
<accession>A0ABS6KML8</accession>
<comment type="caution">
    <text evidence="2">The sequence shown here is derived from an EMBL/GenBank/DDBJ whole genome shotgun (WGS) entry which is preliminary data.</text>
</comment>